<gene>
    <name evidence="10" type="ORF">QBC35DRAFT_180538</name>
</gene>
<keyword evidence="5 8" id="KW-0472">Membrane</keyword>
<comment type="similarity">
    <text evidence="6">Belongs to the major facilitator superfamily. Allantoate permease family.</text>
</comment>
<dbReference type="Proteomes" id="UP001302126">
    <property type="component" value="Unassembled WGS sequence"/>
</dbReference>
<feature type="transmembrane region" description="Helical" evidence="8">
    <location>
        <begin position="391"/>
        <end position="413"/>
    </location>
</feature>
<evidence type="ECO:0000256" key="6">
    <source>
        <dbReference type="ARBA" id="ARBA00037968"/>
    </source>
</evidence>
<feature type="transmembrane region" description="Helical" evidence="8">
    <location>
        <begin position="332"/>
        <end position="353"/>
    </location>
</feature>
<dbReference type="InterPro" id="IPR020846">
    <property type="entry name" value="MFS_dom"/>
</dbReference>
<proteinExistence type="inferred from homology"/>
<organism evidence="10 11">
    <name type="scientific">Podospora australis</name>
    <dbReference type="NCBI Taxonomy" id="1536484"/>
    <lineage>
        <taxon>Eukaryota</taxon>
        <taxon>Fungi</taxon>
        <taxon>Dikarya</taxon>
        <taxon>Ascomycota</taxon>
        <taxon>Pezizomycotina</taxon>
        <taxon>Sordariomycetes</taxon>
        <taxon>Sordariomycetidae</taxon>
        <taxon>Sordariales</taxon>
        <taxon>Podosporaceae</taxon>
        <taxon>Podospora</taxon>
    </lineage>
</organism>
<sequence length="539" mass="59970">MPWISSFFHPARVARSGARYQPLHDAMGDDTVYQQSDDIQDAVMGNHRVVVTEGDNKRIRQKTDKVILVILVWVYFLQILDKTVLGFSAIYGLQHDTHLTGNQYSLVGAIAPLAQLIWQPFSSVLIVKVPPRMLMPLLVLGWGIAQCLMPLCRNLAHLLVDRFFLGLFEAGCLPLFSIITGQWYRRSEQPLRVAAWYGTNGLGTIAAALLSYGLGHVTNSRLASWQLIFLITGLITVITVPWIYWKLDNDISSARFLTPKERSQAQERLRANQTGAHTGKINWNHVSEIFLDVKTYLFIVMALANNLGAQVTNIFGPLILSGLGFDRYKTTLLNIPFGVVQWLIIILTAYAASKTRRKSLTLLGMLFPVLTGLVMLYLLPRGESNTTGLLLTGYYFLAFIFGGNPLIVSWILANTGGETKRAAVMSLYNAATSAGNIIGSLLFDSKDAPEYLPGLKSTMGVFAAMVAVVLLQTAILVLLNKKHSAMRVRNGKPAVMKDRSMEDEFTVDDMQEEDEAEPGRGTSLQDLTDRKNDEFVYVY</sequence>
<feature type="transmembrane region" description="Helical" evidence="8">
    <location>
        <begin position="296"/>
        <end position="320"/>
    </location>
</feature>
<feature type="transmembrane region" description="Helical" evidence="8">
    <location>
        <begin position="459"/>
        <end position="479"/>
    </location>
</feature>
<dbReference type="GO" id="GO:0016020">
    <property type="term" value="C:membrane"/>
    <property type="evidence" value="ECO:0007669"/>
    <property type="project" value="UniProtKB-SubCell"/>
</dbReference>
<dbReference type="PANTHER" id="PTHR43791:SF16">
    <property type="entry name" value="TRANSPORTER, PUTATIVE (AFU_ORTHOLOGUE AFUA_3G01840)-RELATED"/>
    <property type="match status" value="1"/>
</dbReference>
<evidence type="ECO:0000256" key="3">
    <source>
        <dbReference type="ARBA" id="ARBA00022692"/>
    </source>
</evidence>
<keyword evidence="2" id="KW-0813">Transport</keyword>
<dbReference type="EMBL" id="MU864382">
    <property type="protein sequence ID" value="KAK4188930.1"/>
    <property type="molecule type" value="Genomic_DNA"/>
</dbReference>
<evidence type="ECO:0000256" key="2">
    <source>
        <dbReference type="ARBA" id="ARBA00022448"/>
    </source>
</evidence>
<dbReference type="GO" id="GO:0022857">
    <property type="term" value="F:transmembrane transporter activity"/>
    <property type="evidence" value="ECO:0007669"/>
    <property type="project" value="InterPro"/>
</dbReference>
<protein>
    <submittedName>
        <fullName evidence="10">Major facilitator superfamily domain-containing protein</fullName>
    </submittedName>
</protein>
<evidence type="ECO:0000256" key="8">
    <source>
        <dbReference type="SAM" id="Phobius"/>
    </source>
</evidence>
<feature type="transmembrane region" description="Helical" evidence="8">
    <location>
        <begin position="193"/>
        <end position="213"/>
    </location>
</feature>
<feature type="transmembrane region" description="Helical" evidence="8">
    <location>
        <begin position="425"/>
        <end position="443"/>
    </location>
</feature>
<keyword evidence="3 8" id="KW-0812">Transmembrane</keyword>
<feature type="transmembrane region" description="Helical" evidence="8">
    <location>
        <begin position="163"/>
        <end position="181"/>
    </location>
</feature>
<dbReference type="InterPro" id="IPR011701">
    <property type="entry name" value="MFS"/>
</dbReference>
<feature type="compositionally biased region" description="Acidic residues" evidence="7">
    <location>
        <begin position="503"/>
        <end position="516"/>
    </location>
</feature>
<evidence type="ECO:0000256" key="5">
    <source>
        <dbReference type="ARBA" id="ARBA00023136"/>
    </source>
</evidence>
<keyword evidence="4 8" id="KW-1133">Transmembrane helix</keyword>
<dbReference type="PANTHER" id="PTHR43791">
    <property type="entry name" value="PERMEASE-RELATED"/>
    <property type="match status" value="1"/>
</dbReference>
<comment type="caution">
    <text evidence="10">The sequence shown here is derived from an EMBL/GenBank/DDBJ whole genome shotgun (WGS) entry which is preliminary data.</text>
</comment>
<dbReference type="FunFam" id="1.20.1250.20:FF:000064">
    <property type="entry name" value="MFS allantoate transporter"/>
    <property type="match status" value="1"/>
</dbReference>
<name>A0AAN6WX54_9PEZI</name>
<feature type="domain" description="Major facilitator superfamily (MFS) profile" evidence="9">
    <location>
        <begin position="67"/>
        <end position="484"/>
    </location>
</feature>
<feature type="transmembrane region" description="Helical" evidence="8">
    <location>
        <begin position="225"/>
        <end position="245"/>
    </location>
</feature>
<dbReference type="Pfam" id="PF07690">
    <property type="entry name" value="MFS_1"/>
    <property type="match status" value="1"/>
</dbReference>
<reference evidence="10" key="2">
    <citation type="submission" date="2023-05" db="EMBL/GenBank/DDBJ databases">
        <authorList>
            <consortium name="Lawrence Berkeley National Laboratory"/>
            <person name="Steindorff A."/>
            <person name="Hensen N."/>
            <person name="Bonometti L."/>
            <person name="Westerberg I."/>
            <person name="Brannstrom I.O."/>
            <person name="Guillou S."/>
            <person name="Cros-Aarteil S."/>
            <person name="Calhoun S."/>
            <person name="Haridas S."/>
            <person name="Kuo A."/>
            <person name="Mondo S."/>
            <person name="Pangilinan J."/>
            <person name="Riley R."/>
            <person name="Labutti K."/>
            <person name="Andreopoulos B."/>
            <person name="Lipzen A."/>
            <person name="Chen C."/>
            <person name="Yanf M."/>
            <person name="Daum C."/>
            <person name="Ng V."/>
            <person name="Clum A."/>
            <person name="Ohm R."/>
            <person name="Martin F."/>
            <person name="Silar P."/>
            <person name="Natvig D."/>
            <person name="Lalanne C."/>
            <person name="Gautier V."/>
            <person name="Ament-Velasquez S.L."/>
            <person name="Kruys A."/>
            <person name="Hutchinson M.I."/>
            <person name="Powell A.J."/>
            <person name="Barry K."/>
            <person name="Miller A.N."/>
            <person name="Grigoriev I.V."/>
            <person name="Debuchy R."/>
            <person name="Gladieux P."/>
            <person name="Thoren M.H."/>
            <person name="Johannesson H."/>
        </authorList>
    </citation>
    <scope>NUCLEOTIDE SEQUENCE</scope>
    <source>
        <strain evidence="10">PSN309</strain>
    </source>
</reference>
<dbReference type="SUPFAM" id="SSF103473">
    <property type="entry name" value="MFS general substrate transporter"/>
    <property type="match status" value="1"/>
</dbReference>
<reference evidence="10" key="1">
    <citation type="journal article" date="2023" name="Mol. Phylogenet. Evol.">
        <title>Genome-scale phylogeny and comparative genomics of the fungal order Sordariales.</title>
        <authorList>
            <person name="Hensen N."/>
            <person name="Bonometti L."/>
            <person name="Westerberg I."/>
            <person name="Brannstrom I.O."/>
            <person name="Guillou S."/>
            <person name="Cros-Aarteil S."/>
            <person name="Calhoun S."/>
            <person name="Haridas S."/>
            <person name="Kuo A."/>
            <person name="Mondo S."/>
            <person name="Pangilinan J."/>
            <person name="Riley R."/>
            <person name="LaButti K."/>
            <person name="Andreopoulos B."/>
            <person name="Lipzen A."/>
            <person name="Chen C."/>
            <person name="Yan M."/>
            <person name="Daum C."/>
            <person name="Ng V."/>
            <person name="Clum A."/>
            <person name="Steindorff A."/>
            <person name="Ohm R.A."/>
            <person name="Martin F."/>
            <person name="Silar P."/>
            <person name="Natvig D.O."/>
            <person name="Lalanne C."/>
            <person name="Gautier V."/>
            <person name="Ament-Velasquez S.L."/>
            <person name="Kruys A."/>
            <person name="Hutchinson M.I."/>
            <person name="Powell A.J."/>
            <person name="Barry K."/>
            <person name="Miller A.N."/>
            <person name="Grigoriev I.V."/>
            <person name="Debuchy R."/>
            <person name="Gladieux P."/>
            <person name="Hiltunen Thoren M."/>
            <person name="Johannesson H."/>
        </authorList>
    </citation>
    <scope>NUCLEOTIDE SEQUENCE</scope>
    <source>
        <strain evidence="10">PSN309</strain>
    </source>
</reference>
<feature type="transmembrane region" description="Helical" evidence="8">
    <location>
        <begin position="66"/>
        <end position="91"/>
    </location>
</feature>
<dbReference type="InterPro" id="IPR036259">
    <property type="entry name" value="MFS_trans_sf"/>
</dbReference>
<dbReference type="Gene3D" id="1.20.1250.20">
    <property type="entry name" value="MFS general substrate transporter like domains"/>
    <property type="match status" value="2"/>
</dbReference>
<evidence type="ECO:0000259" key="9">
    <source>
        <dbReference type="PROSITE" id="PS50850"/>
    </source>
</evidence>
<feature type="transmembrane region" description="Helical" evidence="8">
    <location>
        <begin position="133"/>
        <end position="151"/>
    </location>
</feature>
<keyword evidence="11" id="KW-1185">Reference proteome</keyword>
<accession>A0AAN6WX54</accession>
<evidence type="ECO:0000313" key="11">
    <source>
        <dbReference type="Proteomes" id="UP001302126"/>
    </source>
</evidence>
<comment type="subcellular location">
    <subcellularLocation>
        <location evidence="1">Membrane</location>
        <topology evidence="1">Multi-pass membrane protein</topology>
    </subcellularLocation>
</comment>
<dbReference type="AlphaFoldDB" id="A0AAN6WX54"/>
<dbReference type="PROSITE" id="PS50850">
    <property type="entry name" value="MFS"/>
    <property type="match status" value="1"/>
</dbReference>
<feature type="transmembrane region" description="Helical" evidence="8">
    <location>
        <begin position="360"/>
        <end position="379"/>
    </location>
</feature>
<evidence type="ECO:0000256" key="4">
    <source>
        <dbReference type="ARBA" id="ARBA00022989"/>
    </source>
</evidence>
<feature type="region of interest" description="Disordered" evidence="7">
    <location>
        <begin position="500"/>
        <end position="533"/>
    </location>
</feature>
<feature type="transmembrane region" description="Helical" evidence="8">
    <location>
        <begin position="103"/>
        <end position="121"/>
    </location>
</feature>
<evidence type="ECO:0000256" key="1">
    <source>
        <dbReference type="ARBA" id="ARBA00004141"/>
    </source>
</evidence>
<evidence type="ECO:0000256" key="7">
    <source>
        <dbReference type="SAM" id="MobiDB-lite"/>
    </source>
</evidence>
<evidence type="ECO:0000313" key="10">
    <source>
        <dbReference type="EMBL" id="KAK4188930.1"/>
    </source>
</evidence>